<dbReference type="Proteomes" id="UP000003240">
    <property type="component" value="Unassembled WGS sequence"/>
</dbReference>
<proteinExistence type="predicted"/>
<gene>
    <name evidence="2" type="ORF">ALO_19722</name>
</gene>
<name>F7NPA1_9FIRM</name>
<evidence type="ECO:0000313" key="2">
    <source>
        <dbReference type="EMBL" id="EGO62224.1"/>
    </source>
</evidence>
<evidence type="ECO:0000256" key="1">
    <source>
        <dbReference type="SAM" id="Phobius"/>
    </source>
</evidence>
<feature type="transmembrane region" description="Helical" evidence="1">
    <location>
        <begin position="59"/>
        <end position="78"/>
    </location>
</feature>
<reference evidence="2 3" key="1">
    <citation type="journal article" date="2011" name="EMBO J.">
        <title>Structural diversity of bacterial flagellar motors.</title>
        <authorList>
            <person name="Chen S."/>
            <person name="Beeby M."/>
            <person name="Murphy G.E."/>
            <person name="Leadbetter J.R."/>
            <person name="Hendrixson D.R."/>
            <person name="Briegel A."/>
            <person name="Li Z."/>
            <person name="Shi J."/>
            <person name="Tocheva E.I."/>
            <person name="Muller A."/>
            <person name="Dobro M.J."/>
            <person name="Jensen G.J."/>
        </authorList>
    </citation>
    <scope>NUCLEOTIDE SEQUENCE [LARGE SCALE GENOMIC DNA]</scope>
    <source>
        <strain evidence="2 3">DSM 6540</strain>
    </source>
</reference>
<dbReference type="EMBL" id="AFGF01000240">
    <property type="protein sequence ID" value="EGO62224.1"/>
    <property type="molecule type" value="Genomic_DNA"/>
</dbReference>
<organism evidence="2 3">
    <name type="scientific">Acetonema longum DSM 6540</name>
    <dbReference type="NCBI Taxonomy" id="1009370"/>
    <lineage>
        <taxon>Bacteria</taxon>
        <taxon>Bacillati</taxon>
        <taxon>Bacillota</taxon>
        <taxon>Negativicutes</taxon>
        <taxon>Acetonemataceae</taxon>
        <taxon>Acetonema</taxon>
    </lineage>
</organism>
<protein>
    <submittedName>
        <fullName evidence="2">Uncharacterized protein</fullName>
    </submittedName>
</protein>
<evidence type="ECO:0000313" key="3">
    <source>
        <dbReference type="Proteomes" id="UP000003240"/>
    </source>
</evidence>
<accession>F7NPA1</accession>
<keyword evidence="1" id="KW-0812">Transmembrane</keyword>
<keyword evidence="3" id="KW-1185">Reference proteome</keyword>
<sequence length="79" mass="8440">MGRAAMTMAIGAIPSMDRKKAITVIMTLNPGISPIILTIRDIRIATRTTIPIIRGIPAATRIIIIIMIMGIVPLMSGLS</sequence>
<keyword evidence="1" id="KW-0472">Membrane</keyword>
<dbReference type="AlphaFoldDB" id="F7NPA1"/>
<keyword evidence="1" id="KW-1133">Transmembrane helix</keyword>
<comment type="caution">
    <text evidence="2">The sequence shown here is derived from an EMBL/GenBank/DDBJ whole genome shotgun (WGS) entry which is preliminary data.</text>
</comment>